<keyword evidence="2" id="KW-1185">Reference proteome</keyword>
<protein>
    <submittedName>
        <fullName evidence="1">Uncharacterized protein</fullName>
    </submittedName>
</protein>
<accession>A0AAF0PXB6</accession>
<dbReference type="Proteomes" id="UP001234989">
    <property type="component" value="Chromosome 1"/>
</dbReference>
<evidence type="ECO:0000313" key="2">
    <source>
        <dbReference type="Proteomes" id="UP001234989"/>
    </source>
</evidence>
<gene>
    <name evidence="1" type="ORF">MTR67_005967</name>
</gene>
<dbReference type="AlphaFoldDB" id="A0AAF0PXB6"/>
<organism evidence="1 2">
    <name type="scientific">Solanum verrucosum</name>
    <dbReference type="NCBI Taxonomy" id="315347"/>
    <lineage>
        <taxon>Eukaryota</taxon>
        <taxon>Viridiplantae</taxon>
        <taxon>Streptophyta</taxon>
        <taxon>Embryophyta</taxon>
        <taxon>Tracheophyta</taxon>
        <taxon>Spermatophyta</taxon>
        <taxon>Magnoliopsida</taxon>
        <taxon>eudicotyledons</taxon>
        <taxon>Gunneridae</taxon>
        <taxon>Pentapetalae</taxon>
        <taxon>asterids</taxon>
        <taxon>lamiids</taxon>
        <taxon>Solanales</taxon>
        <taxon>Solanaceae</taxon>
        <taxon>Solanoideae</taxon>
        <taxon>Solaneae</taxon>
        <taxon>Solanum</taxon>
    </lineage>
</organism>
<dbReference type="EMBL" id="CP133612">
    <property type="protein sequence ID" value="WMV12582.1"/>
    <property type="molecule type" value="Genomic_DNA"/>
</dbReference>
<reference evidence="1" key="1">
    <citation type="submission" date="2023-08" db="EMBL/GenBank/DDBJ databases">
        <title>A de novo genome assembly of Solanum verrucosum Schlechtendal, a Mexican diploid species geographically isolated from the other diploid A-genome species in potato relatives.</title>
        <authorList>
            <person name="Hosaka K."/>
        </authorList>
    </citation>
    <scope>NUCLEOTIDE SEQUENCE</scope>
    <source>
        <tissue evidence="1">Young leaves</tissue>
    </source>
</reference>
<sequence length="53" mass="6676">MYLQLDDGIVTQKNHHHQLTWLHLHLPLIMRFYQLRWLHSQLMMWFHHCTGLR</sequence>
<evidence type="ECO:0000313" key="1">
    <source>
        <dbReference type="EMBL" id="WMV12582.1"/>
    </source>
</evidence>
<proteinExistence type="predicted"/>
<name>A0AAF0PXB6_SOLVR</name>